<dbReference type="PANTHER" id="PTHR18895">
    <property type="entry name" value="HEMK METHYLTRANSFERASE"/>
    <property type="match status" value="1"/>
</dbReference>
<dbReference type="Proteomes" id="UP000256337">
    <property type="component" value="Unassembled WGS sequence"/>
</dbReference>
<name>A0A3E0ISS1_9STAP</name>
<dbReference type="NCBIfam" id="TIGR03534">
    <property type="entry name" value="RF_mod_PrmC"/>
    <property type="match status" value="1"/>
</dbReference>
<dbReference type="InterPro" id="IPR029063">
    <property type="entry name" value="SAM-dependent_MTases_sf"/>
</dbReference>
<dbReference type="EC" id="2.1.1.297" evidence="5"/>
<comment type="catalytic activity">
    <reaction evidence="4 5">
        <text>L-glutaminyl-[peptide chain release factor] + S-adenosyl-L-methionine = N(5)-methyl-L-glutaminyl-[peptide chain release factor] + S-adenosyl-L-homocysteine + H(+)</text>
        <dbReference type="Rhea" id="RHEA:42896"/>
        <dbReference type="Rhea" id="RHEA-COMP:10271"/>
        <dbReference type="Rhea" id="RHEA-COMP:10272"/>
        <dbReference type="ChEBI" id="CHEBI:15378"/>
        <dbReference type="ChEBI" id="CHEBI:30011"/>
        <dbReference type="ChEBI" id="CHEBI:57856"/>
        <dbReference type="ChEBI" id="CHEBI:59789"/>
        <dbReference type="ChEBI" id="CHEBI:61891"/>
        <dbReference type="EC" id="2.1.1.297"/>
    </reaction>
</comment>
<feature type="binding site" evidence="5">
    <location>
        <begin position="183"/>
        <end position="186"/>
    </location>
    <ligand>
        <name>substrate</name>
    </ligand>
</feature>
<feature type="binding site" evidence="5">
    <location>
        <begin position="116"/>
        <end position="120"/>
    </location>
    <ligand>
        <name>S-adenosyl-L-methionine</name>
        <dbReference type="ChEBI" id="CHEBI:59789"/>
    </ligand>
</feature>
<evidence type="ECO:0000313" key="8">
    <source>
        <dbReference type="EMBL" id="REI00797.1"/>
    </source>
</evidence>
<dbReference type="GO" id="GO:0032259">
    <property type="term" value="P:methylation"/>
    <property type="evidence" value="ECO:0007669"/>
    <property type="project" value="UniProtKB-KW"/>
</dbReference>
<dbReference type="InterPro" id="IPR007848">
    <property type="entry name" value="Small_mtfrase_dom"/>
</dbReference>
<reference evidence="10 11" key="1">
    <citation type="journal article" date="2018" name="Vet. Microbiol.">
        <title>Characterisation of Staphylococcus felis isolated from cats using whole genome sequencing.</title>
        <authorList>
            <person name="Worthing K."/>
            <person name="Pang S."/>
            <person name="Trott D.J."/>
            <person name="Abraham S."/>
            <person name="Coombs G.W."/>
            <person name="Jordan D."/>
            <person name="McIntyre L."/>
            <person name="Davies M.R."/>
            <person name="Norris J."/>
        </authorList>
    </citation>
    <scope>NUCLEOTIDE SEQUENCE [LARGE SCALE GENOMIC DNA]</scope>
    <source>
        <strain evidence="9 10">F25</strain>
        <strain evidence="8 11">F9</strain>
    </source>
</reference>
<dbReference type="Pfam" id="PF05175">
    <property type="entry name" value="MTS"/>
    <property type="match status" value="1"/>
</dbReference>
<dbReference type="InterPro" id="IPR019874">
    <property type="entry name" value="RF_methyltr_PrmC"/>
</dbReference>
<comment type="similarity">
    <text evidence="5">Belongs to the protein N5-glutamine methyltransferase family. PrmC subfamily.</text>
</comment>
<dbReference type="Proteomes" id="UP000256562">
    <property type="component" value="Unassembled WGS sequence"/>
</dbReference>
<dbReference type="HAMAP" id="MF_02126">
    <property type="entry name" value="RF_methyltr_PrmC"/>
    <property type="match status" value="1"/>
</dbReference>
<dbReference type="EMBL" id="QKYD01000175">
    <property type="protein sequence ID" value="REI18938.1"/>
    <property type="molecule type" value="Genomic_DNA"/>
</dbReference>
<keyword evidence="1 5" id="KW-0489">Methyltransferase</keyword>
<evidence type="ECO:0000256" key="3">
    <source>
        <dbReference type="ARBA" id="ARBA00022691"/>
    </source>
</evidence>
<feature type="binding site" evidence="5">
    <location>
        <position position="139"/>
    </location>
    <ligand>
        <name>S-adenosyl-L-methionine</name>
        <dbReference type="ChEBI" id="CHEBI:59789"/>
    </ligand>
</feature>
<dbReference type="GO" id="GO:0102559">
    <property type="term" value="F:peptide chain release factor N(5)-glutamine methyltransferase activity"/>
    <property type="evidence" value="ECO:0007669"/>
    <property type="project" value="UniProtKB-EC"/>
</dbReference>
<feature type="domain" description="Release factor glutamine methyltransferase N-terminal" evidence="7">
    <location>
        <begin position="5"/>
        <end position="73"/>
    </location>
</feature>
<gene>
    <name evidence="5 8" type="primary">prmC</name>
    <name evidence="9" type="ORF">DOS76_12110</name>
    <name evidence="8" type="ORF">DOS83_00880</name>
</gene>
<dbReference type="NCBIfam" id="TIGR00536">
    <property type="entry name" value="hemK_fam"/>
    <property type="match status" value="1"/>
</dbReference>
<evidence type="ECO:0000313" key="11">
    <source>
        <dbReference type="Proteomes" id="UP000256562"/>
    </source>
</evidence>
<dbReference type="AlphaFoldDB" id="A0A3E0ISS1"/>
<evidence type="ECO:0000313" key="10">
    <source>
        <dbReference type="Proteomes" id="UP000256337"/>
    </source>
</evidence>
<dbReference type="Pfam" id="PF17827">
    <property type="entry name" value="PrmC_N"/>
    <property type="match status" value="1"/>
</dbReference>
<dbReference type="InterPro" id="IPR050320">
    <property type="entry name" value="N5-glutamine_MTase"/>
</dbReference>
<keyword evidence="3 5" id="KW-0949">S-adenosyl-L-methionine</keyword>
<evidence type="ECO:0000256" key="5">
    <source>
        <dbReference type="HAMAP-Rule" id="MF_02126"/>
    </source>
</evidence>
<dbReference type="GO" id="GO:0003676">
    <property type="term" value="F:nucleic acid binding"/>
    <property type="evidence" value="ECO:0007669"/>
    <property type="project" value="InterPro"/>
</dbReference>
<proteinExistence type="inferred from homology"/>
<evidence type="ECO:0000256" key="2">
    <source>
        <dbReference type="ARBA" id="ARBA00022679"/>
    </source>
</evidence>
<dbReference type="CDD" id="cd02440">
    <property type="entry name" value="AdoMet_MTases"/>
    <property type="match status" value="1"/>
</dbReference>
<evidence type="ECO:0000256" key="4">
    <source>
        <dbReference type="ARBA" id="ARBA00048391"/>
    </source>
</evidence>
<dbReference type="InterPro" id="IPR002052">
    <property type="entry name" value="DNA_methylase_N6_adenine_CS"/>
</dbReference>
<evidence type="ECO:0000256" key="1">
    <source>
        <dbReference type="ARBA" id="ARBA00022603"/>
    </source>
</evidence>
<dbReference type="SUPFAM" id="SSF53335">
    <property type="entry name" value="S-adenosyl-L-methionine-dependent methyltransferases"/>
    <property type="match status" value="1"/>
</dbReference>
<dbReference type="InterPro" id="IPR040758">
    <property type="entry name" value="PrmC_N"/>
</dbReference>
<dbReference type="PANTHER" id="PTHR18895:SF74">
    <property type="entry name" value="MTRF1L RELEASE FACTOR GLUTAMINE METHYLTRANSFERASE"/>
    <property type="match status" value="1"/>
</dbReference>
<organism evidence="8 11">
    <name type="scientific">Staphylococcus felis</name>
    <dbReference type="NCBI Taxonomy" id="46127"/>
    <lineage>
        <taxon>Bacteria</taxon>
        <taxon>Bacillati</taxon>
        <taxon>Bacillota</taxon>
        <taxon>Bacilli</taxon>
        <taxon>Bacillales</taxon>
        <taxon>Staphylococcaceae</taxon>
        <taxon>Staphylococcus</taxon>
    </lineage>
</organism>
<dbReference type="PROSITE" id="PS00092">
    <property type="entry name" value="N6_MTASE"/>
    <property type="match status" value="1"/>
</dbReference>
<dbReference type="InterPro" id="IPR004556">
    <property type="entry name" value="HemK-like"/>
</dbReference>
<evidence type="ECO:0000259" key="6">
    <source>
        <dbReference type="Pfam" id="PF05175"/>
    </source>
</evidence>
<feature type="domain" description="Methyltransferase small" evidence="6">
    <location>
        <begin position="108"/>
        <end position="187"/>
    </location>
</feature>
<dbReference type="Gene3D" id="1.10.8.10">
    <property type="entry name" value="DNA helicase RuvA subunit, C-terminal domain"/>
    <property type="match status" value="1"/>
</dbReference>
<dbReference type="EMBL" id="QKXQ01000042">
    <property type="protein sequence ID" value="REI00797.1"/>
    <property type="molecule type" value="Genomic_DNA"/>
</dbReference>
<keyword evidence="2 5" id="KW-0808">Transferase</keyword>
<dbReference type="Gene3D" id="3.40.50.150">
    <property type="entry name" value="Vaccinia Virus protein VP39"/>
    <property type="match status" value="1"/>
</dbReference>
<comment type="function">
    <text evidence="5">Methylates the class 1 translation termination release factors RF1/PrfA and RF2/PrfB on the glutamine residue of the universally conserved GGQ motif.</text>
</comment>
<feature type="binding site" evidence="5">
    <location>
        <position position="183"/>
    </location>
    <ligand>
        <name>S-adenosyl-L-methionine</name>
        <dbReference type="ChEBI" id="CHEBI:59789"/>
    </ligand>
</feature>
<dbReference type="OrthoDB" id="9800643at2"/>
<sequence>MNYNEWIRDARVQLSEYTQDIQSVEWLVMDILGWNRMDLILNQNQFIPKEILCCLDEGLMALKNHVPVQYIVGKATFWGKSFKVNEHVLIPRPETEEVVERFLNLIPSNGKIADIGTGTGVIAITVKNERPQLKVYASDISNEALNTARDNATTHQSNIHFLLGDGLKPFINQNIYLDGLISNPPYIGYDELKAMDQSVIQYEPHVALFADQGGYALYEQLFQDIPKVLNDGAPVVMEIGYQQGKQLKEKLLTYYPHLFPEVHRDINGNERILSFIWTHE</sequence>
<accession>A0A3E0ISS1</accession>
<protein>
    <recommendedName>
        <fullName evidence="5">Release factor glutamine methyltransferase</fullName>
        <shortName evidence="5">RF MTase</shortName>
        <ecNumber evidence="5">2.1.1.297</ecNumber>
    </recommendedName>
    <alternativeName>
        <fullName evidence="5">N5-glutamine methyltransferase PrmC</fullName>
    </alternativeName>
    <alternativeName>
        <fullName evidence="5">Protein-(glutamine-N5) MTase PrmC</fullName>
    </alternativeName>
    <alternativeName>
        <fullName evidence="5">Protein-glutamine N-methyltransferase PrmC</fullName>
    </alternativeName>
</protein>
<evidence type="ECO:0000259" key="7">
    <source>
        <dbReference type="Pfam" id="PF17827"/>
    </source>
</evidence>
<comment type="caution">
    <text evidence="5">Lacks conserved residue(s) required for the propagation of feature annotation.</text>
</comment>
<comment type="caution">
    <text evidence="8">The sequence shown here is derived from an EMBL/GenBank/DDBJ whole genome shotgun (WGS) entry which is preliminary data.</text>
</comment>
<evidence type="ECO:0000313" key="9">
    <source>
        <dbReference type="EMBL" id="REI18938.1"/>
    </source>
</evidence>